<dbReference type="PROSITE" id="PS00498">
    <property type="entry name" value="TYROSINASE_2"/>
    <property type="match status" value="1"/>
</dbReference>
<evidence type="ECO:0000256" key="5">
    <source>
        <dbReference type="ARBA" id="ARBA00023002"/>
    </source>
</evidence>
<comment type="catalytic activity">
    <reaction evidence="9">
        <text>2 L-dopa + O2 = 2 L-dopaquinone + 2 H2O</text>
        <dbReference type="Rhea" id="RHEA:34287"/>
        <dbReference type="ChEBI" id="CHEBI:15377"/>
        <dbReference type="ChEBI" id="CHEBI:15379"/>
        <dbReference type="ChEBI" id="CHEBI:57504"/>
        <dbReference type="ChEBI" id="CHEBI:57924"/>
        <dbReference type="EC" id="1.14.18.1"/>
    </reaction>
</comment>
<evidence type="ECO:0000256" key="2">
    <source>
        <dbReference type="ARBA" id="ARBA00009928"/>
    </source>
</evidence>
<dbReference type="InterPro" id="IPR050316">
    <property type="entry name" value="Tyrosinase/Hemocyanin"/>
</dbReference>
<keyword evidence="5" id="KW-0560">Oxidoreductase</keyword>
<sequence>MEPHRILVEGVMPRLPAGQNPPPRLEISTFVEHIRQFSLYVQALQQIYDQHKEDVTSYWQIAGIHGQPYVEWNGTSSENGRGFCAHNTEIFPTWHRPYLALFEQEIQRHARNIAATYTHDRPAWEAIAAELRQPYWGWDKVETMTLPAQVTTSPTVEIIKPDNLARVSVPNPFLTYAYPAGENSVFAYPFNVWPRTARYPDASGKSQPILLNKSLKSIGSQVENNVKRLFSITNWNEFVLGSETTVGLEFIHGTMHFHSGGPNGNMSHLQVSAFDPIFYLHHAQVDRMVDLWHSVHKDWTKDTKDLLPFLRTQTDYWQSPEIIKPGDVFNYTYDNDLSVSGESLAEDKQNTDIVSTEVQWSVRVECKMYEVGGSFSVYVFMSKEVPSDHPEWLFHPSFAGTFDVFANPEPEECANCTAHAGDIIKGFVHINQKLETLNLDSLDPENVIPYLKEHISWGVLKSNGEVFDLQRFTSLKVTVICTPITLTVGAKYPKEGQPKIYPEVTRGRVGGYRDGA</sequence>
<keyword evidence="7" id="KW-0503">Monooxygenase</keyword>
<dbReference type="PROSITE" id="PS00497">
    <property type="entry name" value="TYROSINASE_1"/>
    <property type="match status" value="1"/>
</dbReference>
<dbReference type="AlphaFoldDB" id="A0A8H7Y728"/>
<evidence type="ECO:0000256" key="8">
    <source>
        <dbReference type="ARBA" id="ARBA00023101"/>
    </source>
</evidence>
<dbReference type="GO" id="GO:0004503">
    <property type="term" value="F:tyrosinase activity"/>
    <property type="evidence" value="ECO:0007669"/>
    <property type="project" value="UniProtKB-EC"/>
</dbReference>
<dbReference type="SUPFAM" id="SSF48056">
    <property type="entry name" value="Di-copper centre-containing domain"/>
    <property type="match status" value="1"/>
</dbReference>
<evidence type="ECO:0000256" key="7">
    <source>
        <dbReference type="ARBA" id="ARBA00023033"/>
    </source>
</evidence>
<evidence type="ECO:0000256" key="6">
    <source>
        <dbReference type="ARBA" id="ARBA00023008"/>
    </source>
</evidence>
<evidence type="ECO:0000259" key="12">
    <source>
        <dbReference type="PROSITE" id="PS00498"/>
    </source>
</evidence>
<reference evidence="13" key="1">
    <citation type="submission" date="2021-02" db="EMBL/GenBank/DDBJ databases">
        <title>Psilocybe cubensis genome.</title>
        <authorList>
            <person name="Mckernan K.J."/>
            <person name="Crawford S."/>
            <person name="Trippe A."/>
            <person name="Kane L.T."/>
            <person name="Mclaughlin S."/>
        </authorList>
    </citation>
    <scope>NUCLEOTIDE SEQUENCE [LARGE SCALE GENOMIC DNA]</scope>
    <source>
        <strain evidence="13">MGC-MH-2018</strain>
    </source>
</reference>
<feature type="domain" description="Tyrosinase copper-binding" evidence="11">
    <location>
        <begin position="86"/>
        <end position="103"/>
    </location>
</feature>
<dbReference type="GO" id="GO:0042438">
    <property type="term" value="P:melanin biosynthetic process"/>
    <property type="evidence" value="ECO:0007669"/>
    <property type="project" value="UniProtKB-KW"/>
</dbReference>
<dbReference type="PANTHER" id="PTHR11474:SF76">
    <property type="entry name" value="SHKT DOMAIN-CONTAINING PROTEIN"/>
    <property type="match status" value="1"/>
</dbReference>
<dbReference type="EMBL" id="JAFIQS010000002">
    <property type="protein sequence ID" value="KAG5172124.1"/>
    <property type="molecule type" value="Genomic_DNA"/>
</dbReference>
<evidence type="ECO:0000256" key="10">
    <source>
        <dbReference type="ARBA" id="ARBA00048881"/>
    </source>
</evidence>
<dbReference type="PRINTS" id="PR00092">
    <property type="entry name" value="TYROSINASE"/>
</dbReference>
<keyword evidence="6" id="KW-0186">Copper</keyword>
<dbReference type="InterPro" id="IPR002227">
    <property type="entry name" value="Tyrosinase_Cu-bd"/>
</dbReference>
<dbReference type="Pfam" id="PF18132">
    <property type="entry name" value="Tyrosinase_C"/>
    <property type="match status" value="1"/>
</dbReference>
<dbReference type="InterPro" id="IPR041640">
    <property type="entry name" value="Tyrosinase_C"/>
</dbReference>
<accession>A0A8H7Y728</accession>
<evidence type="ECO:0000256" key="1">
    <source>
        <dbReference type="ARBA" id="ARBA00001973"/>
    </source>
</evidence>
<dbReference type="OrthoDB" id="6132182at2759"/>
<evidence type="ECO:0000313" key="13">
    <source>
        <dbReference type="EMBL" id="KAG5172124.1"/>
    </source>
</evidence>
<dbReference type="GO" id="GO:0046872">
    <property type="term" value="F:metal ion binding"/>
    <property type="evidence" value="ECO:0007669"/>
    <property type="project" value="UniProtKB-KW"/>
</dbReference>
<evidence type="ECO:0000256" key="3">
    <source>
        <dbReference type="ARBA" id="ARBA00011906"/>
    </source>
</evidence>
<comment type="similarity">
    <text evidence="2">Belongs to the tyrosinase family.</text>
</comment>
<protein>
    <recommendedName>
        <fullName evidence="3">tyrosinase</fullName>
        <ecNumber evidence="3">1.14.18.1</ecNumber>
    </recommendedName>
</protein>
<evidence type="ECO:0000256" key="9">
    <source>
        <dbReference type="ARBA" id="ARBA00048233"/>
    </source>
</evidence>
<gene>
    <name evidence="13" type="ORF">JR316_001619</name>
</gene>
<keyword evidence="8" id="KW-0470">Melanin biosynthesis</keyword>
<feature type="domain" description="Tyrosinase copper-binding" evidence="12">
    <location>
        <begin position="275"/>
        <end position="286"/>
    </location>
</feature>
<organism evidence="13">
    <name type="scientific">Psilocybe cubensis</name>
    <name type="common">Psychedelic mushroom</name>
    <name type="synonym">Stropharia cubensis</name>
    <dbReference type="NCBI Taxonomy" id="181762"/>
    <lineage>
        <taxon>Eukaryota</taxon>
        <taxon>Fungi</taxon>
        <taxon>Dikarya</taxon>
        <taxon>Basidiomycota</taxon>
        <taxon>Agaricomycotina</taxon>
        <taxon>Agaricomycetes</taxon>
        <taxon>Agaricomycetidae</taxon>
        <taxon>Agaricales</taxon>
        <taxon>Agaricineae</taxon>
        <taxon>Strophariaceae</taxon>
        <taxon>Psilocybe</taxon>
    </lineage>
</organism>
<comment type="cofactor">
    <cofactor evidence="1">
        <name>Cu(2+)</name>
        <dbReference type="ChEBI" id="CHEBI:29036"/>
    </cofactor>
</comment>
<proteinExistence type="inferred from homology"/>
<dbReference type="InterPro" id="IPR008922">
    <property type="entry name" value="Di-copper_centre_dom_sf"/>
</dbReference>
<dbReference type="PANTHER" id="PTHR11474">
    <property type="entry name" value="TYROSINASE FAMILY MEMBER"/>
    <property type="match status" value="1"/>
</dbReference>
<keyword evidence="4" id="KW-0479">Metal-binding</keyword>
<evidence type="ECO:0000256" key="4">
    <source>
        <dbReference type="ARBA" id="ARBA00022723"/>
    </source>
</evidence>
<dbReference type="EC" id="1.14.18.1" evidence="3"/>
<comment type="catalytic activity">
    <reaction evidence="10">
        <text>L-tyrosine + O2 = L-dopaquinone + H2O</text>
        <dbReference type="Rhea" id="RHEA:18117"/>
        <dbReference type="ChEBI" id="CHEBI:15377"/>
        <dbReference type="ChEBI" id="CHEBI:15379"/>
        <dbReference type="ChEBI" id="CHEBI:57924"/>
        <dbReference type="ChEBI" id="CHEBI:58315"/>
        <dbReference type="EC" id="1.14.18.1"/>
    </reaction>
</comment>
<dbReference type="Gene3D" id="1.10.1280.10">
    <property type="entry name" value="Di-copper center containing domain from catechol oxidase"/>
    <property type="match status" value="1"/>
</dbReference>
<comment type="caution">
    <text evidence="13">The sequence shown here is derived from an EMBL/GenBank/DDBJ whole genome shotgun (WGS) entry which is preliminary data.</text>
</comment>
<dbReference type="Pfam" id="PF00264">
    <property type="entry name" value="Tyrosinase"/>
    <property type="match status" value="1"/>
</dbReference>
<name>A0A8H7Y728_PSICU</name>
<evidence type="ECO:0000259" key="11">
    <source>
        <dbReference type="PROSITE" id="PS00497"/>
    </source>
</evidence>